<organism evidence="1 2">
    <name type="scientific">Xenorhabdus bovienii</name>
    <name type="common">Xenorhabdus nematophila subsp. bovienii</name>
    <dbReference type="NCBI Taxonomy" id="40576"/>
    <lineage>
        <taxon>Bacteria</taxon>
        <taxon>Pseudomonadati</taxon>
        <taxon>Pseudomonadota</taxon>
        <taxon>Gammaproteobacteria</taxon>
        <taxon>Enterobacterales</taxon>
        <taxon>Morganellaceae</taxon>
        <taxon>Xenorhabdus</taxon>
    </lineage>
</organism>
<proteinExistence type="predicted"/>
<reference evidence="1 2" key="1">
    <citation type="submission" date="2014-02" db="EMBL/GenBank/DDBJ databases">
        <authorList>
            <person name="Genoscope - CEA"/>
        </authorList>
    </citation>
    <scope>NUCLEOTIDE SEQUENCE [LARGE SCALE GENOMIC DNA]</scope>
    <source>
        <strain evidence="1 2">CS03</strain>
    </source>
</reference>
<protein>
    <submittedName>
        <fullName evidence="1">Putative bacteriophage protein</fullName>
    </submittedName>
</protein>
<evidence type="ECO:0000313" key="1">
    <source>
        <dbReference type="EMBL" id="CDM90201.1"/>
    </source>
</evidence>
<dbReference type="KEGG" id="xbv:XBW1_2844"/>
<dbReference type="Pfam" id="PF13262">
    <property type="entry name" value="DUF4054"/>
    <property type="match status" value="1"/>
</dbReference>
<dbReference type="EMBL" id="FO818637">
    <property type="protein sequence ID" value="CDM90201.1"/>
    <property type="molecule type" value="Genomic_DNA"/>
</dbReference>
<sequence length="151" mass="16799">MIRNRRAIRPLTEVKMGATRNRQLPSIAQFRTDFPQFDDTHKFPDAQIQFRLNLADKQLDENRLGDMFGYLVELMVAHYMALWAADSRSVARGGAGGANSGVLSSKTVDKVSASYDTGATLNPNAGFWNNTRYGSEFYELLLMFGAGGIQL</sequence>
<dbReference type="Proteomes" id="UP000032930">
    <property type="component" value="Chromosome"/>
</dbReference>
<gene>
    <name evidence="1" type="ORF">XBW1_2844</name>
</gene>
<accession>A0A0B6XAK8</accession>
<dbReference type="InterPro" id="IPR025127">
    <property type="entry name" value="DUF4054"/>
</dbReference>
<name>A0A0B6XAK8_XENBV</name>
<evidence type="ECO:0000313" key="2">
    <source>
        <dbReference type="Proteomes" id="UP000032930"/>
    </source>
</evidence>
<dbReference type="AlphaFoldDB" id="A0A0B6XAK8"/>